<reference evidence="1 2" key="1">
    <citation type="submission" date="2020-09" db="EMBL/GenBank/DDBJ databases">
        <title>De no assembly of potato wild relative species, Solanum commersonii.</title>
        <authorList>
            <person name="Cho K."/>
        </authorList>
    </citation>
    <scope>NUCLEOTIDE SEQUENCE [LARGE SCALE GENOMIC DNA]</scope>
    <source>
        <strain evidence="1">LZ3.2</strain>
        <tissue evidence="1">Leaf</tissue>
    </source>
</reference>
<protein>
    <submittedName>
        <fullName evidence="1">Uncharacterized protein</fullName>
    </submittedName>
</protein>
<keyword evidence="2" id="KW-1185">Reference proteome</keyword>
<accession>A0A9J5XQX0</accession>
<gene>
    <name evidence="1" type="ORF">H5410_040700</name>
</gene>
<dbReference type="Proteomes" id="UP000824120">
    <property type="component" value="Chromosome 8"/>
</dbReference>
<proteinExistence type="predicted"/>
<dbReference type="EMBL" id="JACXVP010000008">
    <property type="protein sequence ID" value="KAG5590186.1"/>
    <property type="molecule type" value="Genomic_DNA"/>
</dbReference>
<sequence length="105" mass="11971">MEISPSTKKGHLDILHHRLRFKILKTSKLRVLNRMIVWHKNLLKTHLVVSMVGSIRKSVVAAQMIALGVGKRVTPSKTIQWESRVAQRGDTSETYDTSNYLYALS</sequence>
<evidence type="ECO:0000313" key="2">
    <source>
        <dbReference type="Proteomes" id="UP000824120"/>
    </source>
</evidence>
<dbReference type="AlphaFoldDB" id="A0A9J5XQX0"/>
<name>A0A9J5XQX0_SOLCO</name>
<organism evidence="1 2">
    <name type="scientific">Solanum commersonii</name>
    <name type="common">Commerson's wild potato</name>
    <name type="synonym">Commerson's nightshade</name>
    <dbReference type="NCBI Taxonomy" id="4109"/>
    <lineage>
        <taxon>Eukaryota</taxon>
        <taxon>Viridiplantae</taxon>
        <taxon>Streptophyta</taxon>
        <taxon>Embryophyta</taxon>
        <taxon>Tracheophyta</taxon>
        <taxon>Spermatophyta</taxon>
        <taxon>Magnoliopsida</taxon>
        <taxon>eudicotyledons</taxon>
        <taxon>Gunneridae</taxon>
        <taxon>Pentapetalae</taxon>
        <taxon>asterids</taxon>
        <taxon>lamiids</taxon>
        <taxon>Solanales</taxon>
        <taxon>Solanaceae</taxon>
        <taxon>Solanoideae</taxon>
        <taxon>Solaneae</taxon>
        <taxon>Solanum</taxon>
    </lineage>
</organism>
<comment type="caution">
    <text evidence="1">The sequence shown here is derived from an EMBL/GenBank/DDBJ whole genome shotgun (WGS) entry which is preliminary data.</text>
</comment>
<feature type="non-terminal residue" evidence="1">
    <location>
        <position position="1"/>
    </location>
</feature>
<evidence type="ECO:0000313" key="1">
    <source>
        <dbReference type="EMBL" id="KAG5590186.1"/>
    </source>
</evidence>